<dbReference type="Proteomes" id="UP000291819">
    <property type="component" value="Unassembled WGS sequence"/>
</dbReference>
<dbReference type="InterPro" id="IPR036291">
    <property type="entry name" value="NAD(P)-bd_dom_sf"/>
</dbReference>
<dbReference type="EMBL" id="SIXF01000003">
    <property type="protein sequence ID" value="TBO44040.1"/>
    <property type="molecule type" value="Genomic_DNA"/>
</dbReference>
<feature type="domain" description="NAD(P)-binding" evidence="1">
    <location>
        <begin position="6"/>
        <end position="44"/>
    </location>
</feature>
<comment type="caution">
    <text evidence="2">The sequence shown here is derived from an EMBL/GenBank/DDBJ whole genome shotgun (WGS) entry which is preliminary data.</text>
</comment>
<sequence>MYVILGASGQVGSAIVDHLLAKNLSIKAVVHHPDKASVFKEKGAGVAICRCYRFKFLSRCF</sequence>
<name>A0A4Q9HGD5_9SPHI</name>
<evidence type="ECO:0000259" key="1">
    <source>
        <dbReference type="Pfam" id="PF13460"/>
    </source>
</evidence>
<dbReference type="RefSeq" id="WP_131028934.1">
    <property type="nucleotide sequence ID" value="NZ_SIXF01000003.1"/>
</dbReference>
<dbReference type="Gene3D" id="3.40.50.720">
    <property type="entry name" value="NAD(P)-binding Rossmann-like Domain"/>
    <property type="match status" value="1"/>
</dbReference>
<dbReference type="AlphaFoldDB" id="A0A4Q9HGD5"/>
<accession>A0A4Q9HGD5</accession>
<protein>
    <recommendedName>
        <fullName evidence="1">NAD(P)-binding domain-containing protein</fullName>
    </recommendedName>
</protein>
<dbReference type="SUPFAM" id="SSF51735">
    <property type="entry name" value="NAD(P)-binding Rossmann-fold domains"/>
    <property type="match status" value="1"/>
</dbReference>
<organism evidence="2 3">
    <name type="scientific">Pedobacter kyonggii</name>
    <dbReference type="NCBI Taxonomy" id="1926871"/>
    <lineage>
        <taxon>Bacteria</taxon>
        <taxon>Pseudomonadati</taxon>
        <taxon>Bacteroidota</taxon>
        <taxon>Sphingobacteriia</taxon>
        <taxon>Sphingobacteriales</taxon>
        <taxon>Sphingobacteriaceae</taxon>
        <taxon>Pedobacter</taxon>
    </lineage>
</organism>
<dbReference type="Pfam" id="PF13460">
    <property type="entry name" value="NAD_binding_10"/>
    <property type="match status" value="1"/>
</dbReference>
<dbReference type="InterPro" id="IPR016040">
    <property type="entry name" value="NAD(P)-bd_dom"/>
</dbReference>
<proteinExistence type="predicted"/>
<gene>
    <name evidence="2" type="ORF">EYS08_05460</name>
</gene>
<dbReference type="OrthoDB" id="9780595at2"/>
<evidence type="ECO:0000313" key="2">
    <source>
        <dbReference type="EMBL" id="TBO44040.1"/>
    </source>
</evidence>
<evidence type="ECO:0000313" key="3">
    <source>
        <dbReference type="Proteomes" id="UP000291819"/>
    </source>
</evidence>
<keyword evidence="3" id="KW-1185">Reference proteome</keyword>
<reference evidence="2 3" key="1">
    <citation type="submission" date="2019-02" db="EMBL/GenBank/DDBJ databases">
        <title>Pedobacter kyonggii whole genome sequence analysis.</title>
        <authorList>
            <person name="Dahal R.H."/>
        </authorList>
    </citation>
    <scope>NUCLEOTIDE SEQUENCE [LARGE SCALE GENOMIC DNA]</scope>
    <source>
        <strain evidence="2 3">K-4-11-1</strain>
    </source>
</reference>